<feature type="domain" description="GST N-terminal" evidence="6">
    <location>
        <begin position="4"/>
        <end position="83"/>
    </location>
</feature>
<dbReference type="GO" id="GO:0006749">
    <property type="term" value="P:glutathione metabolic process"/>
    <property type="evidence" value="ECO:0007669"/>
    <property type="project" value="InterPro"/>
</dbReference>
<reference evidence="8 9" key="1">
    <citation type="journal article" date="2022" name="Nat. Genet.">
        <title>Improved pea reference genome and pan-genome highlight genomic features and evolutionary characteristics.</title>
        <authorList>
            <person name="Yang T."/>
            <person name="Liu R."/>
            <person name="Luo Y."/>
            <person name="Hu S."/>
            <person name="Wang D."/>
            <person name="Wang C."/>
            <person name="Pandey M.K."/>
            <person name="Ge S."/>
            <person name="Xu Q."/>
            <person name="Li N."/>
            <person name="Li G."/>
            <person name="Huang Y."/>
            <person name="Saxena R.K."/>
            <person name="Ji Y."/>
            <person name="Li M."/>
            <person name="Yan X."/>
            <person name="He Y."/>
            <person name="Liu Y."/>
            <person name="Wang X."/>
            <person name="Xiang C."/>
            <person name="Varshney R.K."/>
            <person name="Ding H."/>
            <person name="Gao S."/>
            <person name="Zong X."/>
        </authorList>
    </citation>
    <scope>NUCLEOTIDE SEQUENCE [LARGE SCALE GENOMIC DNA]</scope>
    <source>
        <strain evidence="8 9">cv. Zhongwan 6</strain>
    </source>
</reference>
<dbReference type="CDD" id="cd03185">
    <property type="entry name" value="GST_C_Tau"/>
    <property type="match status" value="1"/>
</dbReference>
<evidence type="ECO:0000256" key="5">
    <source>
        <dbReference type="ARBA" id="ARBA00047960"/>
    </source>
</evidence>
<name>A0A9D5B6G9_PEA</name>
<evidence type="ECO:0000313" key="9">
    <source>
        <dbReference type="Proteomes" id="UP001058974"/>
    </source>
</evidence>
<dbReference type="InterPro" id="IPR004045">
    <property type="entry name" value="Glutathione_S-Trfase_N"/>
</dbReference>
<accession>A0A9D5B6G9</accession>
<dbReference type="InterPro" id="IPR036249">
    <property type="entry name" value="Thioredoxin-like_sf"/>
</dbReference>
<dbReference type="SUPFAM" id="SSF52833">
    <property type="entry name" value="Thioredoxin-like"/>
    <property type="match status" value="1"/>
</dbReference>
<dbReference type="InterPro" id="IPR040079">
    <property type="entry name" value="Glutathione_S-Trfase"/>
</dbReference>
<proteinExistence type="inferred from homology"/>
<comment type="caution">
    <text evidence="8">The sequence shown here is derived from an EMBL/GenBank/DDBJ whole genome shotgun (WGS) entry which is preliminary data.</text>
</comment>
<keyword evidence="9" id="KW-1185">Reference proteome</keyword>
<dbReference type="SFLD" id="SFLDS00019">
    <property type="entry name" value="Glutathione_Transferase_(cytos"/>
    <property type="match status" value="1"/>
</dbReference>
<evidence type="ECO:0000256" key="2">
    <source>
        <dbReference type="ARBA" id="ARBA00022575"/>
    </source>
</evidence>
<dbReference type="SUPFAM" id="SSF47616">
    <property type="entry name" value="GST C-terminal domain-like"/>
    <property type="match status" value="1"/>
</dbReference>
<dbReference type="GO" id="GO:0005737">
    <property type="term" value="C:cytoplasm"/>
    <property type="evidence" value="ECO:0007669"/>
    <property type="project" value="TreeGrafter"/>
</dbReference>
<dbReference type="OrthoDB" id="4951845at2759"/>
<dbReference type="Pfam" id="PF02798">
    <property type="entry name" value="GST_N"/>
    <property type="match status" value="1"/>
</dbReference>
<dbReference type="InterPro" id="IPR045073">
    <property type="entry name" value="Omega/Tau-like"/>
</dbReference>
<evidence type="ECO:0000256" key="4">
    <source>
        <dbReference type="ARBA" id="ARBA00025743"/>
    </source>
</evidence>
<evidence type="ECO:0000256" key="3">
    <source>
        <dbReference type="ARBA" id="ARBA00022679"/>
    </source>
</evidence>
<evidence type="ECO:0000313" key="8">
    <source>
        <dbReference type="EMBL" id="KAI5437332.1"/>
    </source>
</evidence>
<dbReference type="Gene3D" id="1.20.1050.10">
    <property type="match status" value="1"/>
</dbReference>
<comment type="similarity">
    <text evidence="4">Belongs to the GST superfamily. Tau family.</text>
</comment>
<evidence type="ECO:0000259" key="7">
    <source>
        <dbReference type="PROSITE" id="PS50405"/>
    </source>
</evidence>
<dbReference type="Proteomes" id="UP001058974">
    <property type="component" value="Chromosome 2"/>
</dbReference>
<dbReference type="EC" id="2.5.1.18" evidence="1"/>
<dbReference type="CDD" id="cd03058">
    <property type="entry name" value="GST_N_Tau"/>
    <property type="match status" value="1"/>
</dbReference>
<dbReference type="GO" id="GO:0004364">
    <property type="term" value="F:glutathione transferase activity"/>
    <property type="evidence" value="ECO:0007669"/>
    <property type="project" value="UniProtKB-EC"/>
</dbReference>
<organism evidence="8 9">
    <name type="scientific">Pisum sativum</name>
    <name type="common">Garden pea</name>
    <name type="synonym">Lathyrus oleraceus</name>
    <dbReference type="NCBI Taxonomy" id="3888"/>
    <lineage>
        <taxon>Eukaryota</taxon>
        <taxon>Viridiplantae</taxon>
        <taxon>Streptophyta</taxon>
        <taxon>Embryophyta</taxon>
        <taxon>Tracheophyta</taxon>
        <taxon>Spermatophyta</taxon>
        <taxon>Magnoliopsida</taxon>
        <taxon>eudicotyledons</taxon>
        <taxon>Gunneridae</taxon>
        <taxon>Pentapetalae</taxon>
        <taxon>rosids</taxon>
        <taxon>fabids</taxon>
        <taxon>Fabales</taxon>
        <taxon>Fabaceae</taxon>
        <taxon>Papilionoideae</taxon>
        <taxon>50 kb inversion clade</taxon>
        <taxon>NPAAA clade</taxon>
        <taxon>Hologalegina</taxon>
        <taxon>IRL clade</taxon>
        <taxon>Fabeae</taxon>
        <taxon>Lathyrus</taxon>
    </lineage>
</organism>
<dbReference type="SFLD" id="SFLDG01152">
    <property type="entry name" value="Main.3:_Omega-_and_Tau-like"/>
    <property type="match status" value="1"/>
</dbReference>
<dbReference type="Gramene" id="Psat02G0344500-T1">
    <property type="protein sequence ID" value="KAI5437332.1"/>
    <property type="gene ID" value="KIW84_023445"/>
</dbReference>
<dbReference type="InterPro" id="IPR036282">
    <property type="entry name" value="Glutathione-S-Trfase_C_sf"/>
</dbReference>
<dbReference type="EMBL" id="JAMSHJ010000002">
    <property type="protein sequence ID" value="KAI5437332.1"/>
    <property type="molecule type" value="Genomic_DNA"/>
</dbReference>
<dbReference type="PANTHER" id="PTHR11260">
    <property type="entry name" value="GLUTATHIONE S-TRANSFERASE, GST, SUPERFAMILY, GST DOMAIN CONTAINING"/>
    <property type="match status" value="1"/>
</dbReference>
<dbReference type="FunFam" id="3.40.30.10:FF:000044">
    <property type="entry name" value="Glutathione S-transferase GSTU6"/>
    <property type="match status" value="1"/>
</dbReference>
<dbReference type="InterPro" id="IPR010987">
    <property type="entry name" value="Glutathione-S-Trfase_C-like"/>
</dbReference>
<protein>
    <recommendedName>
        <fullName evidence="1">glutathione transferase</fullName>
        <ecNumber evidence="1">2.5.1.18</ecNumber>
    </recommendedName>
</protein>
<comment type="catalytic activity">
    <reaction evidence="5">
        <text>RX + glutathione = an S-substituted glutathione + a halide anion + H(+)</text>
        <dbReference type="Rhea" id="RHEA:16437"/>
        <dbReference type="ChEBI" id="CHEBI:15378"/>
        <dbReference type="ChEBI" id="CHEBI:16042"/>
        <dbReference type="ChEBI" id="CHEBI:17792"/>
        <dbReference type="ChEBI" id="CHEBI:57925"/>
        <dbReference type="ChEBI" id="CHEBI:90779"/>
        <dbReference type="EC" id="2.5.1.18"/>
    </reaction>
</comment>
<dbReference type="Pfam" id="PF00043">
    <property type="entry name" value="GST_C"/>
    <property type="match status" value="1"/>
</dbReference>
<dbReference type="InterPro" id="IPR045074">
    <property type="entry name" value="GST_C_Tau"/>
</dbReference>
<dbReference type="Gene3D" id="3.40.30.10">
    <property type="entry name" value="Glutaredoxin"/>
    <property type="match status" value="1"/>
</dbReference>
<feature type="domain" description="GST C-terminal" evidence="7">
    <location>
        <begin position="91"/>
        <end position="221"/>
    </location>
</feature>
<gene>
    <name evidence="8" type="ORF">KIW84_023445</name>
</gene>
<dbReference type="PROSITE" id="PS50405">
    <property type="entry name" value="GST_CTER"/>
    <property type="match status" value="1"/>
</dbReference>
<evidence type="ECO:0000259" key="6">
    <source>
        <dbReference type="PROSITE" id="PS50404"/>
    </source>
</evidence>
<evidence type="ECO:0000256" key="1">
    <source>
        <dbReference type="ARBA" id="ARBA00012452"/>
    </source>
</evidence>
<keyword evidence="3" id="KW-0808">Transferase</keyword>
<dbReference type="FunFam" id="1.20.1050.10:FF:000016">
    <property type="entry name" value="Glutathione S-transferase U9"/>
    <property type="match status" value="1"/>
</dbReference>
<sequence>MATNELKLLGGWYSPFSVRVQIALSIKGLDYENIVENLKLKSDLLLQSNPVYKKIPVLIHGDKPICESANIVEYIDEVWKDDGTPSILPSNTYDKAIARFWVAYIDDKFFNSMRNGLFAQDEDSKKTYFEQLEQVLVTLEDVINQCSKGNDFFGGDKIGFIDIALGCYLSWMRVKEKLTGKMFDEAKTPALVKWAETFAAHPAVNGILPETDKLLEYAKAMLQK</sequence>
<dbReference type="PROSITE" id="PS50404">
    <property type="entry name" value="GST_NTER"/>
    <property type="match status" value="1"/>
</dbReference>
<dbReference type="SFLD" id="SFLDG00358">
    <property type="entry name" value="Main_(cytGST)"/>
    <property type="match status" value="1"/>
</dbReference>
<dbReference type="InterPro" id="IPR004046">
    <property type="entry name" value="GST_C"/>
</dbReference>
<dbReference type="GO" id="GO:0009407">
    <property type="term" value="P:toxin catabolic process"/>
    <property type="evidence" value="ECO:0007669"/>
    <property type="project" value="UniProtKB-ARBA"/>
</dbReference>
<dbReference type="AlphaFoldDB" id="A0A9D5B6G9"/>
<dbReference type="PANTHER" id="PTHR11260:SF779">
    <property type="entry name" value="GLUTATHIONE TRANSFERASE"/>
    <property type="match status" value="1"/>
</dbReference>
<keyword evidence="2" id="KW-0216">Detoxification</keyword>